<dbReference type="AlphaFoldDB" id="A0A8B8GB32"/>
<proteinExistence type="predicted"/>
<dbReference type="RefSeq" id="XP_025420118.1">
    <property type="nucleotide sequence ID" value="XM_025564333.1"/>
</dbReference>
<dbReference type="GeneID" id="112690337"/>
<organism evidence="1 2">
    <name type="scientific">Sipha flava</name>
    <name type="common">yellow sugarcane aphid</name>
    <dbReference type="NCBI Taxonomy" id="143950"/>
    <lineage>
        <taxon>Eukaryota</taxon>
        <taxon>Metazoa</taxon>
        <taxon>Ecdysozoa</taxon>
        <taxon>Arthropoda</taxon>
        <taxon>Hexapoda</taxon>
        <taxon>Insecta</taxon>
        <taxon>Pterygota</taxon>
        <taxon>Neoptera</taxon>
        <taxon>Paraneoptera</taxon>
        <taxon>Hemiptera</taxon>
        <taxon>Sternorrhyncha</taxon>
        <taxon>Aphidomorpha</taxon>
        <taxon>Aphidoidea</taxon>
        <taxon>Aphididae</taxon>
        <taxon>Sipha</taxon>
    </lineage>
</organism>
<dbReference type="Proteomes" id="UP000694846">
    <property type="component" value="Unplaced"/>
</dbReference>
<evidence type="ECO:0000313" key="1">
    <source>
        <dbReference type="Proteomes" id="UP000694846"/>
    </source>
</evidence>
<gene>
    <name evidence="2" type="primary">LOC112690337</name>
</gene>
<dbReference type="OrthoDB" id="447173at2759"/>
<protein>
    <submittedName>
        <fullName evidence="2">Uncharacterized protein LOC112690337</fullName>
    </submittedName>
</protein>
<name>A0A8B8GB32_9HEMI</name>
<reference evidence="2" key="1">
    <citation type="submission" date="2025-08" db="UniProtKB">
        <authorList>
            <consortium name="RefSeq"/>
        </authorList>
    </citation>
    <scope>IDENTIFICATION</scope>
    <source>
        <tissue evidence="2">Whole body</tissue>
    </source>
</reference>
<sequence>MMLDVTEVNLNLKNIVKNLKNKILNYYMSLTQTNISRINNAYKLMIAKSSEMPDTTEDLVELSKYVDECRYSTLSEMKALLRTVGDYIMFLFEYTEFKDEDINSSSQAFRWPQVIEHYLDLATSRVIQKKGVVEGQLKSKKNRI</sequence>
<accession>A0A8B8GB32</accession>
<evidence type="ECO:0000313" key="2">
    <source>
        <dbReference type="RefSeq" id="XP_025420118.1"/>
    </source>
</evidence>
<keyword evidence="1" id="KW-1185">Reference proteome</keyword>